<protein>
    <submittedName>
        <fullName evidence="7">Transcription factor</fullName>
    </submittedName>
</protein>
<evidence type="ECO:0000256" key="1">
    <source>
        <dbReference type="ARBA" id="ARBA00004123"/>
    </source>
</evidence>
<dbReference type="InterPro" id="IPR036638">
    <property type="entry name" value="HLH_DNA-bd_sf"/>
</dbReference>
<dbReference type="InterPro" id="IPR011598">
    <property type="entry name" value="bHLH_dom"/>
</dbReference>
<gene>
    <name evidence="7" type="ORF">Sangu_0797700</name>
</gene>
<evidence type="ECO:0000256" key="3">
    <source>
        <dbReference type="ARBA" id="ARBA00023125"/>
    </source>
</evidence>
<evidence type="ECO:0000313" key="7">
    <source>
        <dbReference type="EMBL" id="KAL0359483.1"/>
    </source>
</evidence>
<dbReference type="EMBL" id="JACGWK010000004">
    <property type="protein sequence ID" value="KAL0359483.1"/>
    <property type="molecule type" value="Genomic_DNA"/>
</dbReference>
<reference evidence="7" key="1">
    <citation type="submission" date="2020-06" db="EMBL/GenBank/DDBJ databases">
        <authorList>
            <person name="Li T."/>
            <person name="Hu X."/>
            <person name="Zhang T."/>
            <person name="Song X."/>
            <person name="Zhang H."/>
            <person name="Dai N."/>
            <person name="Sheng W."/>
            <person name="Hou X."/>
            <person name="Wei L."/>
        </authorList>
    </citation>
    <scope>NUCLEOTIDE SEQUENCE</scope>
    <source>
        <strain evidence="7">G01</strain>
        <tissue evidence="7">Leaf</tissue>
    </source>
</reference>
<name>A0AAW2PVI1_9LAMI</name>
<dbReference type="FunFam" id="4.10.280.10:FF:000021">
    <property type="entry name" value="Transcription factor bHLH130 family"/>
    <property type="match status" value="1"/>
</dbReference>
<sequence length="361" mass="40194">MESDANTSFSDYRQHFDAPQNNGLLRYRSAPTSLLENFANGAEKSERLGSRFCSHEANDVSVLENYDSRFVARNSQLPPQYPRQIGAQSGSVSLGMDHKGQGKMCSGLMRQNSSPPGLFSHFTSQNVPEVLCWEVAVDIEQLNQKGYANIKNHMNFSSGTPSTLGMLSRITEVENENGGAIGLDDGKVGNSSGDNLYFSSGFPFGSWNDSSPFAENFTSSIKRELDNDHKLFANTQKDEHGNRPNILSHHLSLSKTSAEMAAMEKLLQLQDTVPCKIRAKRGCATHPRSIAERVRRTRISERMRKLQELVPNMDKQTNTADMLDLAVDYIKSLQKQYKTLSDNRANCKCSASQKVVLNQTQ</sequence>
<dbReference type="GO" id="GO:0000981">
    <property type="term" value="F:DNA-binding transcription factor activity, RNA polymerase II-specific"/>
    <property type="evidence" value="ECO:0007669"/>
    <property type="project" value="TreeGrafter"/>
</dbReference>
<keyword evidence="3" id="KW-0238">DNA-binding</keyword>
<evidence type="ECO:0000259" key="6">
    <source>
        <dbReference type="PROSITE" id="PS50888"/>
    </source>
</evidence>
<comment type="subcellular location">
    <subcellularLocation>
        <location evidence="1">Nucleus</location>
    </subcellularLocation>
</comment>
<dbReference type="Gene3D" id="4.10.280.10">
    <property type="entry name" value="Helix-loop-helix DNA-binding domain"/>
    <property type="match status" value="1"/>
</dbReference>
<dbReference type="SMART" id="SM00353">
    <property type="entry name" value="HLH"/>
    <property type="match status" value="1"/>
</dbReference>
<dbReference type="GO" id="GO:0005634">
    <property type="term" value="C:nucleus"/>
    <property type="evidence" value="ECO:0007669"/>
    <property type="project" value="UniProtKB-SubCell"/>
</dbReference>
<dbReference type="GO" id="GO:0000978">
    <property type="term" value="F:RNA polymerase II cis-regulatory region sequence-specific DNA binding"/>
    <property type="evidence" value="ECO:0007669"/>
    <property type="project" value="TreeGrafter"/>
</dbReference>
<dbReference type="PANTHER" id="PTHR16223:SF125">
    <property type="entry name" value="OS08G0506700 PROTEIN"/>
    <property type="match status" value="1"/>
</dbReference>
<evidence type="ECO:0000256" key="5">
    <source>
        <dbReference type="ARBA" id="ARBA00023242"/>
    </source>
</evidence>
<dbReference type="PROSITE" id="PS50888">
    <property type="entry name" value="BHLH"/>
    <property type="match status" value="1"/>
</dbReference>
<accession>A0AAW2PVI1</accession>
<dbReference type="Pfam" id="PF00010">
    <property type="entry name" value="HLH"/>
    <property type="match status" value="1"/>
</dbReference>
<dbReference type="AlphaFoldDB" id="A0AAW2PVI1"/>
<dbReference type="PANTHER" id="PTHR16223">
    <property type="entry name" value="TRANSCRIPTION FACTOR BHLH83-RELATED"/>
    <property type="match status" value="1"/>
</dbReference>
<evidence type="ECO:0000256" key="4">
    <source>
        <dbReference type="ARBA" id="ARBA00023163"/>
    </source>
</evidence>
<comment type="caution">
    <text evidence="7">The sequence shown here is derived from an EMBL/GenBank/DDBJ whole genome shotgun (WGS) entry which is preliminary data.</text>
</comment>
<evidence type="ECO:0000256" key="2">
    <source>
        <dbReference type="ARBA" id="ARBA00023015"/>
    </source>
</evidence>
<proteinExistence type="predicted"/>
<dbReference type="GO" id="GO:0046983">
    <property type="term" value="F:protein dimerization activity"/>
    <property type="evidence" value="ECO:0007669"/>
    <property type="project" value="InterPro"/>
</dbReference>
<keyword evidence="5" id="KW-0539">Nucleus</keyword>
<feature type="domain" description="BHLH" evidence="6">
    <location>
        <begin position="283"/>
        <end position="333"/>
    </location>
</feature>
<keyword evidence="4" id="KW-0804">Transcription</keyword>
<keyword evidence="2" id="KW-0805">Transcription regulation</keyword>
<organism evidence="7">
    <name type="scientific">Sesamum angustifolium</name>
    <dbReference type="NCBI Taxonomy" id="2727405"/>
    <lineage>
        <taxon>Eukaryota</taxon>
        <taxon>Viridiplantae</taxon>
        <taxon>Streptophyta</taxon>
        <taxon>Embryophyta</taxon>
        <taxon>Tracheophyta</taxon>
        <taxon>Spermatophyta</taxon>
        <taxon>Magnoliopsida</taxon>
        <taxon>eudicotyledons</taxon>
        <taxon>Gunneridae</taxon>
        <taxon>Pentapetalae</taxon>
        <taxon>asterids</taxon>
        <taxon>lamiids</taxon>
        <taxon>Lamiales</taxon>
        <taxon>Pedaliaceae</taxon>
        <taxon>Sesamum</taxon>
    </lineage>
</organism>
<reference evidence="7" key="2">
    <citation type="journal article" date="2024" name="Plant">
        <title>Genomic evolution and insights into agronomic trait innovations of Sesamum species.</title>
        <authorList>
            <person name="Miao H."/>
            <person name="Wang L."/>
            <person name="Qu L."/>
            <person name="Liu H."/>
            <person name="Sun Y."/>
            <person name="Le M."/>
            <person name="Wang Q."/>
            <person name="Wei S."/>
            <person name="Zheng Y."/>
            <person name="Lin W."/>
            <person name="Duan Y."/>
            <person name="Cao H."/>
            <person name="Xiong S."/>
            <person name="Wang X."/>
            <person name="Wei L."/>
            <person name="Li C."/>
            <person name="Ma Q."/>
            <person name="Ju M."/>
            <person name="Zhao R."/>
            <person name="Li G."/>
            <person name="Mu C."/>
            <person name="Tian Q."/>
            <person name="Mei H."/>
            <person name="Zhang T."/>
            <person name="Gao T."/>
            <person name="Zhang H."/>
        </authorList>
    </citation>
    <scope>NUCLEOTIDE SEQUENCE</scope>
    <source>
        <strain evidence="7">G01</strain>
    </source>
</reference>
<dbReference type="SUPFAM" id="SSF47459">
    <property type="entry name" value="HLH, helix-loop-helix DNA-binding domain"/>
    <property type="match status" value="1"/>
</dbReference>
<dbReference type="InterPro" id="IPR045843">
    <property type="entry name" value="IND-like"/>
</dbReference>